<comment type="similarity">
    <text evidence="1 6">Belongs to the cytochrome P450 family.</text>
</comment>
<proteinExistence type="inferred from homology"/>
<dbReference type="GO" id="GO:0005506">
    <property type="term" value="F:iron ion binding"/>
    <property type="evidence" value="ECO:0007669"/>
    <property type="project" value="InterPro"/>
</dbReference>
<dbReference type="PANTHER" id="PTHR46300">
    <property type="entry name" value="P450, PUTATIVE (EUROFUNG)-RELATED-RELATED"/>
    <property type="match status" value="1"/>
</dbReference>
<gene>
    <name evidence="8" type="ORF">H2204_005781</name>
</gene>
<keyword evidence="2 5" id="KW-0479">Metal-binding</keyword>
<sequence length="537" mass="61223">MEIPAVRASLVLLVFTIILSIIRNLLFKSKAVPEGTKPLPGPKGLPLAGNAFDIPKSHAWFKFKEWADEYGPIYQVKAFGTTMVVISKESIANDLLSLRGVLYSDRPSLIMPRLITDDGFLGAIGWTDYWRRARRFAQSMLSTAIVQESVPKQTTEARQMVIDLAKDPSKYAYWLERAGVMTSVKQIYGLSEERGHAEEHHVHEIVSYMEQIDRVAVPGMYLVEFIPALMYLPSWLAPFKREASALAKRHWNYLAPLLQQQTEKYDNEKHESPESFSRRYLKTKNDWGLTDREIVWALSSIYGGASGTSATAMQSIILNTVLYPEWQQRIQDEIEEVVGDRRLPDFGDFSSLPTVRAIIKESMRWRPVLSGGFPHAVTKDDVYEGYHIPKGAVIIPNQWAILHDADLYPEPDSFKPERWLEPEFPTFQEPLTTYPNLKRFAGFGHGRRICPGLEVTEKALFLQVSSLYWACSVRRKRDSTGKEIDVPWYDYTGVAISTPRHFQFVVEERKVGRLKMMEEAALAAHSHELEIARGEGV</sequence>
<dbReference type="InterPro" id="IPR050364">
    <property type="entry name" value="Cytochrome_P450_fung"/>
</dbReference>
<feature type="transmembrane region" description="Helical" evidence="7">
    <location>
        <begin position="6"/>
        <end position="27"/>
    </location>
</feature>
<evidence type="ECO:0000256" key="4">
    <source>
        <dbReference type="ARBA" id="ARBA00023004"/>
    </source>
</evidence>
<dbReference type="SUPFAM" id="SSF48264">
    <property type="entry name" value="Cytochrome P450"/>
    <property type="match status" value="1"/>
</dbReference>
<evidence type="ECO:0000313" key="9">
    <source>
        <dbReference type="Proteomes" id="UP001172681"/>
    </source>
</evidence>
<comment type="cofactor">
    <cofactor evidence="5">
        <name>heme</name>
        <dbReference type="ChEBI" id="CHEBI:30413"/>
    </cofactor>
</comment>
<dbReference type="Proteomes" id="UP001172681">
    <property type="component" value="Unassembled WGS sequence"/>
</dbReference>
<evidence type="ECO:0000256" key="6">
    <source>
        <dbReference type="RuleBase" id="RU000461"/>
    </source>
</evidence>
<protein>
    <recommendedName>
        <fullName evidence="10">Cytochrome P450</fullName>
    </recommendedName>
</protein>
<keyword evidence="6" id="KW-0503">Monooxygenase</keyword>
<evidence type="ECO:0000256" key="5">
    <source>
        <dbReference type="PIRSR" id="PIRSR602401-1"/>
    </source>
</evidence>
<dbReference type="InterPro" id="IPR017972">
    <property type="entry name" value="Cyt_P450_CS"/>
</dbReference>
<keyword evidence="9" id="KW-1185">Reference proteome</keyword>
<keyword evidence="5 6" id="KW-0349">Heme</keyword>
<keyword evidence="7" id="KW-0812">Transmembrane</keyword>
<evidence type="ECO:0000256" key="1">
    <source>
        <dbReference type="ARBA" id="ARBA00010617"/>
    </source>
</evidence>
<accession>A0AA39CY80</accession>
<keyword evidence="3 6" id="KW-0560">Oxidoreductase</keyword>
<organism evidence="8 9">
    <name type="scientific">Knufia peltigerae</name>
    <dbReference type="NCBI Taxonomy" id="1002370"/>
    <lineage>
        <taxon>Eukaryota</taxon>
        <taxon>Fungi</taxon>
        <taxon>Dikarya</taxon>
        <taxon>Ascomycota</taxon>
        <taxon>Pezizomycotina</taxon>
        <taxon>Eurotiomycetes</taxon>
        <taxon>Chaetothyriomycetidae</taxon>
        <taxon>Chaetothyriales</taxon>
        <taxon>Trichomeriaceae</taxon>
        <taxon>Knufia</taxon>
    </lineage>
</organism>
<dbReference type="InterPro" id="IPR001128">
    <property type="entry name" value="Cyt_P450"/>
</dbReference>
<feature type="binding site" description="axial binding residue" evidence="5">
    <location>
        <position position="450"/>
    </location>
    <ligand>
        <name>heme</name>
        <dbReference type="ChEBI" id="CHEBI:30413"/>
    </ligand>
    <ligandPart>
        <name>Fe</name>
        <dbReference type="ChEBI" id="CHEBI:18248"/>
    </ligandPart>
</feature>
<dbReference type="PANTHER" id="PTHR46300:SF8">
    <property type="entry name" value="CYTOCHROME P450 2E1"/>
    <property type="match status" value="1"/>
</dbReference>
<name>A0AA39CY80_9EURO</name>
<evidence type="ECO:0000256" key="3">
    <source>
        <dbReference type="ARBA" id="ARBA00023002"/>
    </source>
</evidence>
<dbReference type="EMBL" id="JAPDRN010000033">
    <property type="protein sequence ID" value="KAJ9635607.1"/>
    <property type="molecule type" value="Genomic_DNA"/>
</dbReference>
<dbReference type="PROSITE" id="PS00086">
    <property type="entry name" value="CYTOCHROME_P450"/>
    <property type="match status" value="1"/>
</dbReference>
<keyword evidence="7" id="KW-1133">Transmembrane helix</keyword>
<dbReference type="GO" id="GO:0020037">
    <property type="term" value="F:heme binding"/>
    <property type="evidence" value="ECO:0007669"/>
    <property type="project" value="InterPro"/>
</dbReference>
<dbReference type="AlphaFoldDB" id="A0AA39CY80"/>
<evidence type="ECO:0000256" key="2">
    <source>
        <dbReference type="ARBA" id="ARBA00022723"/>
    </source>
</evidence>
<dbReference type="Gene3D" id="1.10.630.10">
    <property type="entry name" value="Cytochrome P450"/>
    <property type="match status" value="1"/>
</dbReference>
<dbReference type="InterPro" id="IPR036396">
    <property type="entry name" value="Cyt_P450_sf"/>
</dbReference>
<reference evidence="8" key="1">
    <citation type="submission" date="2022-10" db="EMBL/GenBank/DDBJ databases">
        <title>Culturing micro-colonial fungi from biological soil crusts in the Mojave desert and describing Neophaeococcomyces mojavensis, and introducing the new genera and species Taxawa tesnikishii.</title>
        <authorList>
            <person name="Kurbessoian T."/>
            <person name="Stajich J.E."/>
        </authorList>
    </citation>
    <scope>NUCLEOTIDE SEQUENCE</scope>
    <source>
        <strain evidence="8">TK_35</strain>
    </source>
</reference>
<keyword evidence="4 5" id="KW-0408">Iron</keyword>
<keyword evidence="7" id="KW-0472">Membrane</keyword>
<dbReference type="Pfam" id="PF00067">
    <property type="entry name" value="p450"/>
    <property type="match status" value="1"/>
</dbReference>
<evidence type="ECO:0000256" key="7">
    <source>
        <dbReference type="SAM" id="Phobius"/>
    </source>
</evidence>
<dbReference type="PRINTS" id="PR00385">
    <property type="entry name" value="P450"/>
</dbReference>
<dbReference type="CDD" id="cd11065">
    <property type="entry name" value="CYP64-like"/>
    <property type="match status" value="1"/>
</dbReference>
<comment type="caution">
    <text evidence="8">The sequence shown here is derived from an EMBL/GenBank/DDBJ whole genome shotgun (WGS) entry which is preliminary data.</text>
</comment>
<evidence type="ECO:0000313" key="8">
    <source>
        <dbReference type="EMBL" id="KAJ9635607.1"/>
    </source>
</evidence>
<dbReference type="PRINTS" id="PR00463">
    <property type="entry name" value="EP450I"/>
</dbReference>
<evidence type="ECO:0008006" key="10">
    <source>
        <dbReference type="Google" id="ProtNLM"/>
    </source>
</evidence>
<dbReference type="InterPro" id="IPR002401">
    <property type="entry name" value="Cyt_P450_E_grp-I"/>
</dbReference>
<dbReference type="GO" id="GO:0004497">
    <property type="term" value="F:monooxygenase activity"/>
    <property type="evidence" value="ECO:0007669"/>
    <property type="project" value="UniProtKB-KW"/>
</dbReference>
<dbReference type="GO" id="GO:0016705">
    <property type="term" value="F:oxidoreductase activity, acting on paired donors, with incorporation or reduction of molecular oxygen"/>
    <property type="evidence" value="ECO:0007669"/>
    <property type="project" value="InterPro"/>
</dbReference>